<evidence type="ECO:0000313" key="2">
    <source>
        <dbReference type="Proteomes" id="UP000218744"/>
    </source>
</evidence>
<evidence type="ECO:0000313" key="1">
    <source>
        <dbReference type="EMBL" id="PCS13400.1"/>
    </source>
</evidence>
<sequence length="207" mass="23058">MLTFKKYRKIGENKMSQNTKTILSNLFTLTSELSEPTSKLIHIEGANETPATQKDLAKGLHENLIDLTEVLGLSVDELTEPQEYEPQQTLKSIIKGIQDMTFKAHELSEGDPDVFGSLISGEIDRLAETLGMIDLSITAEVEENLPENTLKAQVQDLHALNHSMFKDDINEVPRFTDGTEITAKDLADMNINALDNIAELIGFELEE</sequence>
<comment type="caution">
    <text evidence="1">The sequence shown here is derived from an EMBL/GenBank/DDBJ whole genome shotgun (WGS) entry which is preliminary data.</text>
</comment>
<reference evidence="1 2" key="1">
    <citation type="submission" date="2014-12" db="EMBL/GenBank/DDBJ databases">
        <title>Draft genome sequences of 10 type strains of Lactococcus.</title>
        <authorList>
            <person name="Sun Z."/>
            <person name="Zhong Z."/>
            <person name="Liu W."/>
            <person name="Zhang W."/>
            <person name="Zhang H."/>
        </authorList>
    </citation>
    <scope>NUCLEOTIDE SEQUENCE [LARGE SCALE GENOMIC DNA]</scope>
    <source>
        <strain evidence="1 2">DSM 20450</strain>
    </source>
</reference>
<name>A0A2A5SIY0_LACLH</name>
<dbReference type="Proteomes" id="UP000218744">
    <property type="component" value="Unassembled WGS sequence"/>
</dbReference>
<dbReference type="AlphaFoldDB" id="A0A2A5SIY0"/>
<accession>A0A2A5SIY0</accession>
<proteinExistence type="predicted"/>
<organism evidence="1 2">
    <name type="scientific">Lactococcus lactis subsp. hordniae</name>
    <dbReference type="NCBI Taxonomy" id="203404"/>
    <lineage>
        <taxon>Bacteria</taxon>
        <taxon>Bacillati</taxon>
        <taxon>Bacillota</taxon>
        <taxon>Bacilli</taxon>
        <taxon>Lactobacillales</taxon>
        <taxon>Streptococcaceae</taxon>
        <taxon>Lactococcus</taxon>
    </lineage>
</organism>
<gene>
    <name evidence="1" type="ORF">RU90_GL002364</name>
</gene>
<dbReference type="EMBL" id="JXKA01000007">
    <property type="protein sequence ID" value="PCS13400.1"/>
    <property type="molecule type" value="Genomic_DNA"/>
</dbReference>
<protein>
    <submittedName>
        <fullName evidence="1">Uncharacterized protein</fullName>
    </submittedName>
</protein>